<evidence type="ECO:0000313" key="2">
    <source>
        <dbReference type="Proteomes" id="UP000069272"/>
    </source>
</evidence>
<sequence>MEAHTRARVKRKTRALFNGDRLCCCSCSSPVARRRHRKFPVIAGSLISGGSSVGRFITFVHKTRERKSTSG</sequence>
<evidence type="ECO:0000313" key="1">
    <source>
        <dbReference type="EnsemblMetazoa" id="AALB014526-PA"/>
    </source>
</evidence>
<reference evidence="1" key="2">
    <citation type="submission" date="2022-08" db="UniProtKB">
        <authorList>
            <consortium name="EnsemblMetazoa"/>
        </authorList>
    </citation>
    <scope>IDENTIFICATION</scope>
    <source>
        <strain evidence="1">STECLA/ALBI9_A</strain>
    </source>
</reference>
<dbReference type="VEuPathDB" id="VectorBase:AALB014526"/>
<keyword evidence="2" id="KW-1185">Reference proteome</keyword>
<name>A0A182FY20_ANOAL</name>
<dbReference type="AlphaFoldDB" id="A0A182FY20"/>
<protein>
    <submittedName>
        <fullName evidence="1">Uncharacterized protein</fullName>
    </submittedName>
</protein>
<reference evidence="1 2" key="1">
    <citation type="journal article" date="2017" name="G3 (Bethesda)">
        <title>The Physical Genome Mapping of Anopheles albimanus Corrected Scaffold Misassemblies and Identified Interarm Rearrangements in Genus Anopheles.</title>
        <authorList>
            <person name="Artemov G.N."/>
            <person name="Peery A.N."/>
            <person name="Jiang X."/>
            <person name="Tu Z."/>
            <person name="Stegniy V.N."/>
            <person name="Sharakhova M.V."/>
            <person name="Sharakhov I.V."/>
        </authorList>
    </citation>
    <scope>NUCLEOTIDE SEQUENCE [LARGE SCALE GENOMIC DNA]</scope>
    <source>
        <strain evidence="1 2">ALBI9_A</strain>
    </source>
</reference>
<dbReference type="EnsemblMetazoa" id="AALB014526-RA">
    <property type="protein sequence ID" value="AALB014526-PA"/>
    <property type="gene ID" value="AALB014526"/>
</dbReference>
<proteinExistence type="predicted"/>
<accession>A0A182FY20</accession>
<organism evidence="1 2">
    <name type="scientific">Anopheles albimanus</name>
    <name type="common">New world malaria mosquito</name>
    <dbReference type="NCBI Taxonomy" id="7167"/>
    <lineage>
        <taxon>Eukaryota</taxon>
        <taxon>Metazoa</taxon>
        <taxon>Ecdysozoa</taxon>
        <taxon>Arthropoda</taxon>
        <taxon>Hexapoda</taxon>
        <taxon>Insecta</taxon>
        <taxon>Pterygota</taxon>
        <taxon>Neoptera</taxon>
        <taxon>Endopterygota</taxon>
        <taxon>Diptera</taxon>
        <taxon>Nematocera</taxon>
        <taxon>Culicoidea</taxon>
        <taxon>Culicidae</taxon>
        <taxon>Anophelinae</taxon>
        <taxon>Anopheles</taxon>
    </lineage>
</organism>
<dbReference type="Proteomes" id="UP000069272">
    <property type="component" value="Chromosome 3L"/>
</dbReference>